<dbReference type="PROSITE" id="PS51732">
    <property type="entry name" value="ASN_GLN_ASE_3"/>
    <property type="match status" value="1"/>
</dbReference>
<dbReference type="Pfam" id="PF00710">
    <property type="entry name" value="Asparaginase"/>
    <property type="match status" value="1"/>
</dbReference>
<feature type="active site" description="O-isoaspartyl threonine intermediate" evidence="3">
    <location>
        <position position="12"/>
    </location>
</feature>
<evidence type="ECO:0000256" key="2">
    <source>
        <dbReference type="ARBA" id="ARBA00022801"/>
    </source>
</evidence>
<dbReference type="EMBL" id="PNRF01000001">
    <property type="protein sequence ID" value="PMR78783.1"/>
    <property type="molecule type" value="Genomic_DNA"/>
</dbReference>
<dbReference type="FunFam" id="3.40.50.1170:FF:000001">
    <property type="entry name" value="L-asparaginase 2"/>
    <property type="match status" value="1"/>
</dbReference>
<feature type="domain" description="L-asparaginase N-terminal" evidence="7">
    <location>
        <begin position="3"/>
        <end position="192"/>
    </location>
</feature>
<dbReference type="Proteomes" id="UP000235803">
    <property type="component" value="Unassembled WGS sequence"/>
</dbReference>
<dbReference type="SMART" id="SM00870">
    <property type="entry name" value="Asparaginase"/>
    <property type="match status" value="1"/>
</dbReference>
<proteinExistence type="inferred from homology"/>
<comment type="caution">
    <text evidence="9">The sequence shown here is derived from an EMBL/GenBank/DDBJ whole genome shotgun (WGS) entry which is preliminary data.</text>
</comment>
<evidence type="ECO:0000313" key="9">
    <source>
        <dbReference type="EMBL" id="PMR78783.1"/>
    </source>
</evidence>
<keyword evidence="2" id="KW-0378">Hydrolase</keyword>
<evidence type="ECO:0000256" key="4">
    <source>
        <dbReference type="PIRSR" id="PIRSR001220-2"/>
    </source>
</evidence>
<protein>
    <submittedName>
        <fullName evidence="9">Asparaginase</fullName>
    </submittedName>
</protein>
<evidence type="ECO:0000259" key="8">
    <source>
        <dbReference type="Pfam" id="PF17763"/>
    </source>
</evidence>
<gene>
    <name evidence="9" type="ORF">C1H69_00520</name>
</gene>
<dbReference type="InterPro" id="IPR027473">
    <property type="entry name" value="L-asparaginase_C"/>
</dbReference>
<dbReference type="InterPro" id="IPR040919">
    <property type="entry name" value="Asparaginase_C"/>
</dbReference>
<dbReference type="SFLD" id="SFLDS00057">
    <property type="entry name" value="Glutaminase/Asparaginase"/>
    <property type="match status" value="1"/>
</dbReference>
<dbReference type="AlphaFoldDB" id="A0A2N7UEC4"/>
<sequence length="326" mass="34495">MKKVVIISTGGTIASRFKPETREVSVGNSSEPFQELAALRLPSIPVETFEFSSIGSYMMSLERAFELIRMIGDLLKRKDIMGVVVTHGTDTLEETAYMADLLLDASKPVVFTGAQKAADDFEPDGPRNVLDAIRVAADGSSQGKGVLVVFDHEIHAARDVTKTHTSQLNTFQSAEHGKLGEIDQDAVLFHRAPLIRATFPNGAIEPRVDIVKLAMGSDRRFIDCAIESGARGIVIEAFGRGNVTPDVLNGIEQAIAASVSVVIASRCPRGRVAPVYGISGGVALSRAGAVFAGDLGGIKARILLAILLGAGMSGDALKHAIEMASA</sequence>
<dbReference type="Gene3D" id="3.40.50.40">
    <property type="match status" value="1"/>
</dbReference>
<name>A0A2N7UEC4_9GAMM</name>
<feature type="domain" description="Asparaginase/glutaminase C-terminal" evidence="8">
    <location>
        <begin position="207"/>
        <end position="319"/>
    </location>
</feature>
<dbReference type="GO" id="GO:0006528">
    <property type="term" value="P:asparagine metabolic process"/>
    <property type="evidence" value="ECO:0007669"/>
    <property type="project" value="InterPro"/>
</dbReference>
<feature type="active site" evidence="6">
    <location>
        <position position="89"/>
    </location>
</feature>
<organism evidence="9 10">
    <name type="scientific">Billgrantia endophytica</name>
    <dbReference type="NCBI Taxonomy" id="2033802"/>
    <lineage>
        <taxon>Bacteria</taxon>
        <taxon>Pseudomonadati</taxon>
        <taxon>Pseudomonadota</taxon>
        <taxon>Gammaproteobacteria</taxon>
        <taxon>Oceanospirillales</taxon>
        <taxon>Halomonadaceae</taxon>
        <taxon>Billgrantia</taxon>
    </lineage>
</organism>
<dbReference type="InterPro" id="IPR020827">
    <property type="entry name" value="Asparaginase/glutaminase_AS1"/>
</dbReference>
<feature type="binding site" evidence="4">
    <location>
        <position position="56"/>
    </location>
    <ligand>
        <name>substrate</name>
    </ligand>
</feature>
<dbReference type="InterPro" id="IPR027474">
    <property type="entry name" value="L-asparaginase_N"/>
</dbReference>
<reference evidence="9 10" key="1">
    <citation type="submission" date="2018-01" db="EMBL/GenBank/DDBJ databases">
        <title>Halomonas endophytica sp. nov., isolated from storage liquid in the stems of Populus euphratica.</title>
        <authorList>
            <person name="Chen C."/>
        </authorList>
    </citation>
    <scope>NUCLEOTIDE SEQUENCE [LARGE SCALE GENOMIC DNA]</scope>
    <source>
        <strain evidence="9 10">MC28</strain>
    </source>
</reference>
<dbReference type="InterPro" id="IPR036152">
    <property type="entry name" value="Asp/glu_Ase-like_sf"/>
</dbReference>
<comment type="similarity">
    <text evidence="1">Belongs to the asparaginase 1 family.</text>
</comment>
<dbReference type="InterPro" id="IPR004550">
    <property type="entry name" value="AsnASE_II"/>
</dbReference>
<dbReference type="PIRSF" id="PIRSF001220">
    <property type="entry name" value="L-ASNase_gatD"/>
    <property type="match status" value="1"/>
</dbReference>
<dbReference type="Pfam" id="PF17763">
    <property type="entry name" value="Asparaginase_C"/>
    <property type="match status" value="1"/>
</dbReference>
<dbReference type="PIRSF" id="PIRSF500176">
    <property type="entry name" value="L_ASNase"/>
    <property type="match status" value="1"/>
</dbReference>
<dbReference type="PRINTS" id="PR00139">
    <property type="entry name" value="ASNGLNASE"/>
</dbReference>
<dbReference type="OrthoDB" id="9788068at2"/>
<dbReference type="RefSeq" id="WP_102651462.1">
    <property type="nucleotide sequence ID" value="NZ_PNRF01000001.1"/>
</dbReference>
<dbReference type="PROSITE" id="PS00917">
    <property type="entry name" value="ASN_GLN_ASE_2"/>
    <property type="match status" value="1"/>
</dbReference>
<evidence type="ECO:0000313" key="10">
    <source>
        <dbReference type="Proteomes" id="UP000235803"/>
    </source>
</evidence>
<evidence type="ECO:0000259" key="7">
    <source>
        <dbReference type="Pfam" id="PF00710"/>
    </source>
</evidence>
<dbReference type="InterPro" id="IPR027475">
    <property type="entry name" value="Asparaginase/glutaminase_AS2"/>
</dbReference>
<feature type="active site" evidence="5">
    <location>
        <position position="12"/>
    </location>
</feature>
<evidence type="ECO:0000256" key="5">
    <source>
        <dbReference type="PROSITE-ProRule" id="PRU10099"/>
    </source>
</evidence>
<dbReference type="GO" id="GO:0004067">
    <property type="term" value="F:asparaginase activity"/>
    <property type="evidence" value="ECO:0007669"/>
    <property type="project" value="UniProtKB-UniRule"/>
</dbReference>
<dbReference type="CDD" id="cd08964">
    <property type="entry name" value="L-asparaginase_II"/>
    <property type="match status" value="1"/>
</dbReference>
<feature type="binding site" evidence="4">
    <location>
        <begin position="89"/>
        <end position="90"/>
    </location>
    <ligand>
        <name>substrate</name>
    </ligand>
</feature>
<dbReference type="InterPro" id="IPR037152">
    <property type="entry name" value="L-asparaginase_N_sf"/>
</dbReference>
<keyword evidence="10" id="KW-1185">Reference proteome</keyword>
<dbReference type="Gene3D" id="3.40.50.1170">
    <property type="entry name" value="L-asparaginase, N-terminal domain"/>
    <property type="match status" value="1"/>
</dbReference>
<dbReference type="SUPFAM" id="SSF53774">
    <property type="entry name" value="Glutaminase/Asparaginase"/>
    <property type="match status" value="1"/>
</dbReference>
<dbReference type="PANTHER" id="PTHR11707:SF28">
    <property type="entry name" value="60 KDA LYSOPHOSPHOLIPASE"/>
    <property type="match status" value="1"/>
</dbReference>
<accession>A0A2N7UEC4</accession>
<dbReference type="PANTHER" id="PTHR11707">
    <property type="entry name" value="L-ASPARAGINASE"/>
    <property type="match status" value="1"/>
</dbReference>
<evidence type="ECO:0000256" key="3">
    <source>
        <dbReference type="PIRSR" id="PIRSR001220-1"/>
    </source>
</evidence>
<dbReference type="InterPro" id="IPR006034">
    <property type="entry name" value="Asparaginase/glutaminase-like"/>
</dbReference>
<evidence type="ECO:0000256" key="1">
    <source>
        <dbReference type="ARBA" id="ARBA00010518"/>
    </source>
</evidence>
<evidence type="ECO:0000256" key="6">
    <source>
        <dbReference type="PROSITE-ProRule" id="PRU10100"/>
    </source>
</evidence>
<dbReference type="PROSITE" id="PS00144">
    <property type="entry name" value="ASN_GLN_ASE_1"/>
    <property type="match status" value="1"/>
</dbReference>